<dbReference type="EMBL" id="JBJXBP010000007">
    <property type="protein sequence ID" value="KAL3819303.1"/>
    <property type="molecule type" value="Genomic_DNA"/>
</dbReference>
<comment type="caution">
    <text evidence="3">The sequence shown here is derived from an EMBL/GenBank/DDBJ whole genome shotgun (WGS) entry which is preliminary data.</text>
</comment>
<dbReference type="AlphaFoldDB" id="A0ABD3S479"/>
<feature type="domain" description="Sieve element occlusion N-terminal" evidence="1">
    <location>
        <begin position="10"/>
        <end position="282"/>
    </location>
</feature>
<dbReference type="Pfam" id="PF14576">
    <property type="entry name" value="SEO_N"/>
    <property type="match status" value="1"/>
</dbReference>
<gene>
    <name evidence="3" type="ORF">ACJIZ3_005208</name>
</gene>
<accession>A0ABD3S479</accession>
<keyword evidence="4" id="KW-1185">Reference proteome</keyword>
<reference evidence="3 4" key="1">
    <citation type="submission" date="2024-12" db="EMBL/GenBank/DDBJ databases">
        <title>The unique morphological basis and parallel evolutionary history of personate flowers in Penstemon.</title>
        <authorList>
            <person name="Depatie T.H."/>
            <person name="Wessinger C.A."/>
        </authorList>
    </citation>
    <scope>NUCLEOTIDE SEQUENCE [LARGE SCALE GENOMIC DNA]</scope>
    <source>
        <strain evidence="3">WTNN_2</strain>
        <tissue evidence="3">Leaf</tissue>
    </source>
</reference>
<evidence type="ECO:0000313" key="4">
    <source>
        <dbReference type="Proteomes" id="UP001634393"/>
    </source>
</evidence>
<proteinExistence type="predicted"/>
<protein>
    <recommendedName>
        <fullName evidence="5">Protein SIEVE ELEMENT OCCLUSION C</fullName>
    </recommendedName>
</protein>
<evidence type="ECO:0008006" key="5">
    <source>
        <dbReference type="Google" id="ProtNLM"/>
    </source>
</evidence>
<evidence type="ECO:0000259" key="1">
    <source>
        <dbReference type="Pfam" id="PF14576"/>
    </source>
</evidence>
<dbReference type="PANTHER" id="PTHR33232">
    <property type="entry name" value="PROTEIN SIEVE ELEMENT OCCLUSION B-LIKE"/>
    <property type="match status" value="1"/>
</dbReference>
<sequence>MSISTPFISSEEDFLIREIVLTHDPDDRQLDSELLLQLVESTFSSATENVGNAQNDAFDISNIDQAGFEDPISLIIHHISNQILSFCFKDENVHSKTMVLLEKLTHYRWDAKVVLALASLAESFGLFWLILQLQSDNELAASLATVKRLPKAISMLKPKFKALSLLINTMVKVTKVIINFEGLNLQHELLDDKAIDIIKSKICIATYWIFRSILECSSKISDLKNSKLEYLDDTIIASCSLHSLGMKLNSLCHDLEEHMDICHQQIDKRLNEKLLNMFKEAHVDNQKVLRTLFALQHEFPFMINSSQEKISTEELKNEIVILLISKPELLPMDKIFSLVQWTYDHADHKKFEKHYVILWVPISSSCEWSIPDKKIFKFLSNSLPWFSIRRPWSLNATVVNYIKQEWKFKEDPIMVVLNENGMVTNSNAMDMVWIWGPKAFPFSVSRERELLEQENWSLDLMIKGINPLLTEWVEKGKNICICGSENINWIREFTSTVNKIKTSGIQLEVIYVGCNNSGKKLKTIIDTIDQEKLCISLTFTKINFFWFRLERIKKSIGNQEYTACSENFVNEIAELLDFDDKKKSWAVIGRGSSTDVIKLEGEKLKECLELFPLWCKNVAALGLVGAITSAFAPPFAAGTCDHTELVHYEEGLIGTTLFCAMCKRSMEKFVLYKCEQIAQ</sequence>
<name>A0ABD3S479_9LAMI</name>
<dbReference type="Proteomes" id="UP001634393">
    <property type="component" value="Unassembled WGS sequence"/>
</dbReference>
<dbReference type="InterPro" id="IPR027942">
    <property type="entry name" value="SEO_N"/>
</dbReference>
<evidence type="ECO:0000313" key="3">
    <source>
        <dbReference type="EMBL" id="KAL3819303.1"/>
    </source>
</evidence>
<dbReference type="Pfam" id="PF14577">
    <property type="entry name" value="SEO_C"/>
    <property type="match status" value="1"/>
</dbReference>
<organism evidence="3 4">
    <name type="scientific">Penstemon smallii</name>
    <dbReference type="NCBI Taxonomy" id="265156"/>
    <lineage>
        <taxon>Eukaryota</taxon>
        <taxon>Viridiplantae</taxon>
        <taxon>Streptophyta</taxon>
        <taxon>Embryophyta</taxon>
        <taxon>Tracheophyta</taxon>
        <taxon>Spermatophyta</taxon>
        <taxon>Magnoliopsida</taxon>
        <taxon>eudicotyledons</taxon>
        <taxon>Gunneridae</taxon>
        <taxon>Pentapetalae</taxon>
        <taxon>asterids</taxon>
        <taxon>lamiids</taxon>
        <taxon>Lamiales</taxon>
        <taxon>Plantaginaceae</taxon>
        <taxon>Cheloneae</taxon>
        <taxon>Penstemon</taxon>
    </lineage>
</organism>
<evidence type="ECO:0000259" key="2">
    <source>
        <dbReference type="Pfam" id="PF14577"/>
    </source>
</evidence>
<dbReference type="PANTHER" id="PTHR33232:SF11">
    <property type="entry name" value="PROTEIN SIEVE ELEMENT OCCLUSION C"/>
    <property type="match status" value="1"/>
</dbReference>
<feature type="domain" description="Sieve element occlusion C-terminal" evidence="2">
    <location>
        <begin position="445"/>
        <end position="675"/>
    </location>
</feature>
<dbReference type="InterPro" id="IPR039299">
    <property type="entry name" value="SEOA"/>
</dbReference>
<dbReference type="InterPro" id="IPR027944">
    <property type="entry name" value="SEO_C"/>
</dbReference>